<dbReference type="Pfam" id="PF00497">
    <property type="entry name" value="SBP_bac_3"/>
    <property type="match status" value="1"/>
</dbReference>
<feature type="signal peptide" evidence="2">
    <location>
        <begin position="1"/>
        <end position="22"/>
    </location>
</feature>
<dbReference type="PANTHER" id="PTHR35936:SF17">
    <property type="entry name" value="ARGININE-BINDING EXTRACELLULAR PROTEIN ARTP"/>
    <property type="match status" value="1"/>
</dbReference>
<keyword evidence="5" id="KW-1185">Reference proteome</keyword>
<reference evidence="4 5" key="1">
    <citation type="submission" date="2016-10" db="EMBL/GenBank/DDBJ databases">
        <authorList>
            <person name="de Groot N.N."/>
        </authorList>
    </citation>
    <scope>NUCLEOTIDE SEQUENCE [LARGE SCALE GENOMIC DNA]</scope>
    <source>
        <strain evidence="4 5">DSM 29619</strain>
    </source>
</reference>
<keyword evidence="1 2" id="KW-0732">Signal</keyword>
<dbReference type="SMART" id="SM00062">
    <property type="entry name" value="PBPb"/>
    <property type="match status" value="1"/>
</dbReference>
<sequence length="302" mass="33149">MTRTLAVLSGIACLAFAGQAFARCEDHVPQPKPQNTFAQDVGREFDTILDDGWIEFAVYEDFPPWSYEEAGKPQGVDIEIGRLIAEDIGVEPRFRLVQADETLDADLRNYVWKGAIVGGRVSDVMLHVPYDSDLTCRIEQVVFTGQYAMEELAIAYAISAYPDGDAPTPAYFRYDTVAVENDSLSDFYLSSFGRGAASGTIRRFATTDQAVKALARGDTMAAMGPRAALEAGLGEDLGRDHKLHTPPYPGLVRKDWTIGVAVNHQHRDLGYAVDYAIEKALADGRIQAIFAAHGLTFLPPER</sequence>
<dbReference type="EMBL" id="FOLX01000001">
    <property type="protein sequence ID" value="SFC54318.1"/>
    <property type="molecule type" value="Genomic_DNA"/>
</dbReference>
<dbReference type="InterPro" id="IPR001638">
    <property type="entry name" value="Solute-binding_3/MltF_N"/>
</dbReference>
<proteinExistence type="predicted"/>
<organism evidence="4 5">
    <name type="scientific">Pseudooceanicola nitratireducens</name>
    <dbReference type="NCBI Taxonomy" id="517719"/>
    <lineage>
        <taxon>Bacteria</taxon>
        <taxon>Pseudomonadati</taxon>
        <taxon>Pseudomonadota</taxon>
        <taxon>Alphaproteobacteria</taxon>
        <taxon>Rhodobacterales</taxon>
        <taxon>Paracoccaceae</taxon>
        <taxon>Pseudooceanicola</taxon>
    </lineage>
</organism>
<dbReference type="STRING" id="517719.SAMN05421762_1284"/>
<evidence type="ECO:0000256" key="2">
    <source>
        <dbReference type="SAM" id="SignalP"/>
    </source>
</evidence>
<feature type="domain" description="Solute-binding protein family 3/N-terminal" evidence="3">
    <location>
        <begin position="53"/>
        <end position="293"/>
    </location>
</feature>
<accession>A0A1I1K6I4</accession>
<dbReference type="RefSeq" id="WP_093452571.1">
    <property type="nucleotide sequence ID" value="NZ_FNZG01000003.1"/>
</dbReference>
<evidence type="ECO:0000259" key="3">
    <source>
        <dbReference type="SMART" id="SM00062"/>
    </source>
</evidence>
<dbReference type="OrthoDB" id="6192933at2"/>
<gene>
    <name evidence="4" type="ORF">SAMN05421762_1284</name>
</gene>
<dbReference type="PANTHER" id="PTHR35936">
    <property type="entry name" value="MEMBRANE-BOUND LYTIC MUREIN TRANSGLYCOSYLASE F"/>
    <property type="match status" value="1"/>
</dbReference>
<dbReference type="SUPFAM" id="SSF53850">
    <property type="entry name" value="Periplasmic binding protein-like II"/>
    <property type="match status" value="1"/>
</dbReference>
<protein>
    <submittedName>
        <fullName evidence="4">ABC-type amino acid transport substrate-binding protein</fullName>
    </submittedName>
</protein>
<dbReference type="Gene3D" id="3.40.190.10">
    <property type="entry name" value="Periplasmic binding protein-like II"/>
    <property type="match status" value="2"/>
</dbReference>
<name>A0A1I1K6I4_9RHOB</name>
<feature type="chain" id="PRO_5014139719" evidence="2">
    <location>
        <begin position="23"/>
        <end position="302"/>
    </location>
</feature>
<evidence type="ECO:0000256" key="1">
    <source>
        <dbReference type="ARBA" id="ARBA00022729"/>
    </source>
</evidence>
<dbReference type="AlphaFoldDB" id="A0A1I1K6I4"/>
<dbReference type="FunFam" id="3.40.190.10:FF:000806">
    <property type="entry name" value="Polar amino acid uptake family ABC transporter, periplasmic substrate-binding protein"/>
    <property type="match status" value="1"/>
</dbReference>
<evidence type="ECO:0000313" key="4">
    <source>
        <dbReference type="EMBL" id="SFC54318.1"/>
    </source>
</evidence>
<evidence type="ECO:0000313" key="5">
    <source>
        <dbReference type="Proteomes" id="UP000231644"/>
    </source>
</evidence>
<dbReference type="Proteomes" id="UP000231644">
    <property type="component" value="Unassembled WGS sequence"/>
</dbReference>